<evidence type="ECO:0000313" key="1">
    <source>
        <dbReference type="EMBL" id="TFY58101.1"/>
    </source>
</evidence>
<accession>A0A4Y9Y9G1</accession>
<evidence type="ECO:0000313" key="2">
    <source>
        <dbReference type="Proteomes" id="UP000298327"/>
    </source>
</evidence>
<dbReference type="EMBL" id="SEOQ01000703">
    <property type="protein sequence ID" value="TFY58101.1"/>
    <property type="molecule type" value="Genomic_DNA"/>
</dbReference>
<dbReference type="Proteomes" id="UP000298327">
    <property type="component" value="Unassembled WGS sequence"/>
</dbReference>
<protein>
    <submittedName>
        <fullName evidence="1">Uncharacterized protein</fullName>
    </submittedName>
</protein>
<proteinExistence type="predicted"/>
<organism evidence="1 2">
    <name type="scientific">Dentipellis fragilis</name>
    <dbReference type="NCBI Taxonomy" id="205917"/>
    <lineage>
        <taxon>Eukaryota</taxon>
        <taxon>Fungi</taxon>
        <taxon>Dikarya</taxon>
        <taxon>Basidiomycota</taxon>
        <taxon>Agaricomycotina</taxon>
        <taxon>Agaricomycetes</taxon>
        <taxon>Russulales</taxon>
        <taxon>Hericiaceae</taxon>
        <taxon>Dentipellis</taxon>
    </lineage>
</organism>
<gene>
    <name evidence="1" type="ORF">EVG20_g8282</name>
</gene>
<keyword evidence="2" id="KW-1185">Reference proteome</keyword>
<name>A0A4Y9Y9G1_9AGAM</name>
<sequence>MTNCTTMAIDHDLPASGLSEWIGKNKTFEKVPQDVQYALMKRLDLSADAIHLLPANSLPVPQLLEFSAPRLVDGLQIISPASCFTDLEINTTVVSLLTFDIPSTSFVQKLCAAAGQAILDGKTSLRDWRNSDRYLPLEAIEFWQWLMDVIHAQKAWNRALRWLDDQVKRNPTLEALQGRVKQILIRVAWRKPFSTLGNFATSVWGLSWSKATPEADSKVEDLAQGNLAFIKSPQVHA</sequence>
<dbReference type="AlphaFoldDB" id="A0A4Y9Y9G1"/>
<dbReference type="OrthoDB" id="3268677at2759"/>
<reference evidence="1 2" key="1">
    <citation type="submission" date="2019-02" db="EMBL/GenBank/DDBJ databases">
        <title>Genome sequencing of the rare red list fungi Dentipellis fragilis.</title>
        <authorList>
            <person name="Buettner E."/>
            <person name="Kellner H."/>
        </authorList>
    </citation>
    <scope>NUCLEOTIDE SEQUENCE [LARGE SCALE GENOMIC DNA]</scope>
    <source>
        <strain evidence="1 2">DSM 105465</strain>
    </source>
</reference>
<comment type="caution">
    <text evidence="1">The sequence shown here is derived from an EMBL/GenBank/DDBJ whole genome shotgun (WGS) entry which is preliminary data.</text>
</comment>